<feature type="repeat" description="ANK" evidence="3">
    <location>
        <begin position="413"/>
        <end position="445"/>
    </location>
</feature>
<dbReference type="STRING" id="196109.A0A136IUP9"/>
<evidence type="ECO:0000256" key="4">
    <source>
        <dbReference type="SAM" id="MobiDB-lite"/>
    </source>
</evidence>
<gene>
    <name evidence="5" type="ORF">Micbo1qcDRAFT_166159</name>
</gene>
<dbReference type="SMART" id="SM00248">
    <property type="entry name" value="ANK"/>
    <property type="match status" value="7"/>
</dbReference>
<dbReference type="PANTHER" id="PTHR24123:SF142">
    <property type="entry name" value="ANKYRIN"/>
    <property type="match status" value="1"/>
</dbReference>
<evidence type="ECO:0000256" key="2">
    <source>
        <dbReference type="ARBA" id="ARBA00023043"/>
    </source>
</evidence>
<evidence type="ECO:0000256" key="3">
    <source>
        <dbReference type="PROSITE-ProRule" id="PRU00023"/>
    </source>
</evidence>
<feature type="repeat" description="ANK" evidence="3">
    <location>
        <begin position="373"/>
        <end position="412"/>
    </location>
</feature>
<dbReference type="InterPro" id="IPR002110">
    <property type="entry name" value="Ankyrin_rpt"/>
</dbReference>
<dbReference type="Pfam" id="PF12796">
    <property type="entry name" value="Ank_2"/>
    <property type="match status" value="2"/>
</dbReference>
<dbReference type="Proteomes" id="UP000070501">
    <property type="component" value="Unassembled WGS sequence"/>
</dbReference>
<keyword evidence="6" id="KW-1185">Reference proteome</keyword>
<evidence type="ECO:0000256" key="1">
    <source>
        <dbReference type="ARBA" id="ARBA00022737"/>
    </source>
</evidence>
<protein>
    <submittedName>
        <fullName evidence="5">Ankyrin repeat-containing domain protein</fullName>
    </submittedName>
</protein>
<dbReference type="OrthoDB" id="426293at2759"/>
<feature type="region of interest" description="Disordered" evidence="4">
    <location>
        <begin position="498"/>
        <end position="533"/>
    </location>
</feature>
<dbReference type="SUPFAM" id="SSF48403">
    <property type="entry name" value="Ankyrin repeat"/>
    <property type="match status" value="1"/>
</dbReference>
<feature type="repeat" description="ANK" evidence="3">
    <location>
        <begin position="157"/>
        <end position="189"/>
    </location>
</feature>
<dbReference type="Pfam" id="PF00023">
    <property type="entry name" value="Ank"/>
    <property type="match status" value="1"/>
</dbReference>
<feature type="non-terminal residue" evidence="5">
    <location>
        <position position="533"/>
    </location>
</feature>
<dbReference type="PROSITE" id="PS50297">
    <property type="entry name" value="ANK_REP_REGION"/>
    <property type="match status" value="4"/>
</dbReference>
<feature type="repeat" description="ANK" evidence="3">
    <location>
        <begin position="190"/>
        <end position="222"/>
    </location>
</feature>
<evidence type="ECO:0000313" key="6">
    <source>
        <dbReference type="Proteomes" id="UP000070501"/>
    </source>
</evidence>
<dbReference type="InParanoid" id="A0A136IUP9"/>
<dbReference type="InterPro" id="IPR051165">
    <property type="entry name" value="Multifunctional_ANK_Repeat"/>
</dbReference>
<keyword evidence="2 3" id="KW-0040">ANK repeat</keyword>
<organism evidence="5 6">
    <name type="scientific">Microdochium bolleyi</name>
    <dbReference type="NCBI Taxonomy" id="196109"/>
    <lineage>
        <taxon>Eukaryota</taxon>
        <taxon>Fungi</taxon>
        <taxon>Dikarya</taxon>
        <taxon>Ascomycota</taxon>
        <taxon>Pezizomycotina</taxon>
        <taxon>Sordariomycetes</taxon>
        <taxon>Xylariomycetidae</taxon>
        <taxon>Xylariales</taxon>
        <taxon>Microdochiaceae</taxon>
        <taxon>Microdochium</taxon>
    </lineage>
</organism>
<feature type="compositionally biased region" description="Low complexity" evidence="4">
    <location>
        <begin position="498"/>
        <end position="515"/>
    </location>
</feature>
<sequence length="533" mass="57534">MQRNIPPASPPAVDSAKAAAGSSRFSMISARKMKSSLLLTKSNSFDIEADVGSLPQGDELFPDRFRDRVSNYSRGITPAWAPVSIPSKKKKKKPDKQMYRNRFTNTKDLDVTPEYLTSHFKVIEKDIWDAILHRRPERVQEIMEHKWRDNILVEKYDAVTALHVAAALGQCKIVKILLSVGANPNALDRFELTPLHYAADFGCTQCVNHLINGGAQVDKDSAKQNIKTPLRYAVAMANTDAAAALLERGALLHVQASTPDDTLLYAAVSTGNVALCDMLLKAGANPKESFEVLATAANQSLELLACLVGAGADVNLQGPPAPPTTEKSKKAAAKAVLGPGDTLLHRYTALDNMQMVDFLLASLKASPDVTGDEGRYPLHIAVTPSSAGLGSNSLLIAQALIAHGANIEARNGLGQTPLQVAVLWGRADMARLLCSSGATIDAADETGHTPWTETQTQAYINRTGPTPRAGPWSGGDFRSVAEIVSVRRGQMRLDEQKQMALRQQLQKQHQPQAAPHARHAGAMKSLPLAPQHN</sequence>
<dbReference type="EMBL" id="KQ964257">
    <property type="protein sequence ID" value="KXJ88710.1"/>
    <property type="molecule type" value="Genomic_DNA"/>
</dbReference>
<evidence type="ECO:0000313" key="5">
    <source>
        <dbReference type="EMBL" id="KXJ88710.1"/>
    </source>
</evidence>
<dbReference type="PANTHER" id="PTHR24123">
    <property type="entry name" value="ANKYRIN REPEAT-CONTAINING"/>
    <property type="match status" value="1"/>
</dbReference>
<dbReference type="PROSITE" id="PS50088">
    <property type="entry name" value="ANK_REPEAT"/>
    <property type="match status" value="4"/>
</dbReference>
<dbReference type="AlphaFoldDB" id="A0A136IUP9"/>
<dbReference type="InterPro" id="IPR036770">
    <property type="entry name" value="Ankyrin_rpt-contain_sf"/>
</dbReference>
<proteinExistence type="predicted"/>
<accession>A0A136IUP9</accession>
<keyword evidence="1" id="KW-0677">Repeat</keyword>
<dbReference type="Gene3D" id="1.25.40.20">
    <property type="entry name" value="Ankyrin repeat-containing domain"/>
    <property type="match status" value="2"/>
</dbReference>
<reference evidence="6" key="1">
    <citation type="submission" date="2016-02" db="EMBL/GenBank/DDBJ databases">
        <title>Draft genome sequence of Microdochium bolleyi, a fungal endophyte of beachgrass.</title>
        <authorList>
            <consortium name="DOE Joint Genome Institute"/>
            <person name="David A.S."/>
            <person name="May G."/>
            <person name="Haridas S."/>
            <person name="Lim J."/>
            <person name="Wang M."/>
            <person name="Labutti K."/>
            <person name="Lipzen A."/>
            <person name="Barry K."/>
            <person name="Grigoriev I.V."/>
        </authorList>
    </citation>
    <scope>NUCLEOTIDE SEQUENCE [LARGE SCALE GENOMIC DNA]</scope>
    <source>
        <strain evidence="6">J235TASD1</strain>
    </source>
</reference>
<name>A0A136IUP9_9PEZI</name>